<dbReference type="STRING" id="221126.SAMN04489722_11211"/>
<keyword evidence="6" id="KW-1185">Reference proteome</keyword>
<name>A0A090X6M4_9FLAO</name>
<dbReference type="Proteomes" id="UP000029643">
    <property type="component" value="Unassembled WGS sequence"/>
</dbReference>
<evidence type="ECO:0000313" key="1">
    <source>
        <dbReference type="EMBL" id="GAL63794.1"/>
    </source>
</evidence>
<dbReference type="RefSeq" id="WP_042499868.1">
    <property type="nucleotide sequence ID" value="NZ_BBNQ01000014.1"/>
</dbReference>
<gene>
    <name evidence="3" type="ORF">DFQ06_3904</name>
    <name evidence="2" type="ORF">JCM19274_1764</name>
    <name evidence="1" type="ORF">JCM19300_2049</name>
</gene>
<dbReference type="EMBL" id="SORL01000014">
    <property type="protein sequence ID" value="TDY59867.1"/>
    <property type="molecule type" value="Genomic_DNA"/>
</dbReference>
<accession>A0A090X6M4</accession>
<evidence type="ECO:0000313" key="4">
    <source>
        <dbReference type="Proteomes" id="UP000029643"/>
    </source>
</evidence>
<reference evidence="4 5" key="1">
    <citation type="journal article" date="2014" name="Genome Announc.">
        <title>Draft Genome Sequences of Marine Flavobacterium Algibacter lectus Strains SS8 and NR4.</title>
        <authorList>
            <person name="Takatani N."/>
            <person name="Nakanishi M."/>
            <person name="Meirelles P."/>
            <person name="Mino S."/>
            <person name="Suda W."/>
            <person name="Oshima K."/>
            <person name="Hattori M."/>
            <person name="Ohkuma M."/>
            <person name="Hosokawa M."/>
            <person name="Miyashita K."/>
            <person name="Thompson F.L."/>
            <person name="Niwa A."/>
            <person name="Sawabe T."/>
            <person name="Sawabe T."/>
        </authorList>
    </citation>
    <scope>NUCLEOTIDE SEQUENCE [LARGE SCALE GENOMIC DNA]</scope>
    <source>
        <strain evidence="2">JCM 19274</strain>
        <strain evidence="1 5">JCM 19300</strain>
        <strain evidence="4">JCM19274</strain>
    </source>
</reference>
<organism evidence="2 4">
    <name type="scientific">Algibacter lectus</name>
    <dbReference type="NCBI Taxonomy" id="221126"/>
    <lineage>
        <taxon>Bacteria</taxon>
        <taxon>Pseudomonadati</taxon>
        <taxon>Bacteroidota</taxon>
        <taxon>Flavobacteriia</taxon>
        <taxon>Flavobacteriales</taxon>
        <taxon>Flavobacteriaceae</taxon>
        <taxon>Algibacter</taxon>
    </lineage>
</organism>
<comment type="caution">
    <text evidence="2">The sequence shown here is derived from an EMBL/GenBank/DDBJ whole genome shotgun (WGS) entry which is preliminary data.</text>
</comment>
<dbReference type="EMBL" id="BBNQ01000014">
    <property type="protein sequence ID" value="GAL63794.1"/>
    <property type="molecule type" value="Genomic_DNA"/>
</dbReference>
<evidence type="ECO:0000313" key="2">
    <source>
        <dbReference type="EMBL" id="GAL81537.1"/>
    </source>
</evidence>
<reference evidence="3 6" key="2">
    <citation type="submission" date="2019-03" db="EMBL/GenBank/DDBJ databases">
        <title>Genomic Encyclopedia of Type Strains, Phase III (KMG-III): the genomes of soil and plant-associated and newly described type strains.</title>
        <authorList>
            <person name="Whitman W."/>
        </authorList>
    </citation>
    <scope>NUCLEOTIDE SEQUENCE [LARGE SCALE GENOMIC DNA]</scope>
    <source>
        <strain evidence="3 6">CECT 8301</strain>
    </source>
</reference>
<dbReference type="Proteomes" id="UP000029644">
    <property type="component" value="Unassembled WGS sequence"/>
</dbReference>
<proteinExistence type="predicted"/>
<evidence type="ECO:0000313" key="5">
    <source>
        <dbReference type="Proteomes" id="UP000029644"/>
    </source>
</evidence>
<dbReference type="Proteomes" id="UP000294824">
    <property type="component" value="Unassembled WGS sequence"/>
</dbReference>
<dbReference type="OrthoDB" id="1436858at2"/>
<dbReference type="AlphaFoldDB" id="A0A090X6M4"/>
<accession>A0A4R8M787</accession>
<dbReference type="EMBL" id="BBNU01000016">
    <property type="protein sequence ID" value="GAL81537.1"/>
    <property type="molecule type" value="Genomic_DNA"/>
</dbReference>
<evidence type="ECO:0000313" key="3">
    <source>
        <dbReference type="EMBL" id="TDY59867.1"/>
    </source>
</evidence>
<evidence type="ECO:0000313" key="6">
    <source>
        <dbReference type="Proteomes" id="UP000294824"/>
    </source>
</evidence>
<protein>
    <submittedName>
        <fullName evidence="2">Uncharacterized protein</fullName>
    </submittedName>
</protein>
<sequence length="185" mass="21172">MYKILCSLFCLAVVFTSCKKDQDPFEISKHHIGLLTDSTQVKDIKHIYANDSIVRFIGGDEFLGNVNNIEIFEKGGKKLLTLMPKHALDSTSTISGIRIMDPRFATNKNLSTISVFKDIRNHYKISRISNLINSIVVIVEDINASFTIDKKELPANLRFDMDLKFESAHIPDQARIKYFFINWLD</sequence>
<dbReference type="PROSITE" id="PS51257">
    <property type="entry name" value="PROKAR_LIPOPROTEIN"/>
    <property type="match status" value="1"/>
</dbReference>